<protein>
    <submittedName>
        <fullName evidence="1">Uncharacterized protein</fullName>
    </submittedName>
</protein>
<dbReference type="Proteomes" id="UP000054776">
    <property type="component" value="Unassembled WGS sequence"/>
</dbReference>
<reference evidence="1 2" key="1">
    <citation type="submission" date="2015-01" db="EMBL/GenBank/DDBJ databases">
        <title>Evolution of Trichinella species and genotypes.</title>
        <authorList>
            <person name="Korhonen P.K."/>
            <person name="Edoardo P."/>
            <person name="Giuseppe L.R."/>
            <person name="Gasser R.B."/>
        </authorList>
    </citation>
    <scope>NUCLEOTIDE SEQUENCE [LARGE SCALE GENOMIC DNA]</scope>
    <source>
        <strain evidence="1">ISS3</strain>
    </source>
</reference>
<gene>
    <name evidence="1" type="ORF">T01_12811</name>
</gene>
<sequence length="43" mass="5204">MIHLRQIKDANFDTDNFFLFPCFFYGSIPKHLSLLWTITMAFY</sequence>
<evidence type="ECO:0000313" key="2">
    <source>
        <dbReference type="Proteomes" id="UP000054776"/>
    </source>
</evidence>
<proteinExistence type="predicted"/>
<name>A0A0V0Z301_TRISP</name>
<accession>A0A0V0Z301</accession>
<comment type="caution">
    <text evidence="1">The sequence shown here is derived from an EMBL/GenBank/DDBJ whole genome shotgun (WGS) entry which is preliminary data.</text>
</comment>
<organism evidence="1 2">
    <name type="scientific">Trichinella spiralis</name>
    <name type="common">Trichina worm</name>
    <dbReference type="NCBI Taxonomy" id="6334"/>
    <lineage>
        <taxon>Eukaryota</taxon>
        <taxon>Metazoa</taxon>
        <taxon>Ecdysozoa</taxon>
        <taxon>Nematoda</taxon>
        <taxon>Enoplea</taxon>
        <taxon>Dorylaimia</taxon>
        <taxon>Trichinellida</taxon>
        <taxon>Trichinellidae</taxon>
        <taxon>Trichinella</taxon>
    </lineage>
</organism>
<dbReference type="EMBL" id="JYDH01002968">
    <property type="protein sequence ID" value="KRY06833.1"/>
    <property type="molecule type" value="Genomic_DNA"/>
</dbReference>
<dbReference type="AlphaFoldDB" id="A0A0V0Z301"/>
<keyword evidence="2" id="KW-1185">Reference proteome</keyword>
<dbReference type="InParanoid" id="A0A0V0Z301"/>
<evidence type="ECO:0000313" key="1">
    <source>
        <dbReference type="EMBL" id="KRY06833.1"/>
    </source>
</evidence>